<evidence type="ECO:0000256" key="1">
    <source>
        <dbReference type="SAM" id="MobiDB-lite"/>
    </source>
</evidence>
<feature type="region of interest" description="Disordered" evidence="1">
    <location>
        <begin position="106"/>
        <end position="164"/>
    </location>
</feature>
<keyword evidence="3" id="KW-1185">Reference proteome</keyword>
<evidence type="ECO:0000313" key="3">
    <source>
        <dbReference type="Proteomes" id="UP001189429"/>
    </source>
</evidence>
<comment type="caution">
    <text evidence="2">The sequence shown here is derived from an EMBL/GenBank/DDBJ whole genome shotgun (WGS) entry which is preliminary data.</text>
</comment>
<protein>
    <submittedName>
        <fullName evidence="2">Uncharacterized protein</fullName>
    </submittedName>
</protein>
<gene>
    <name evidence="2" type="ORF">PCOR1329_LOCUS76589</name>
</gene>
<dbReference type="EMBL" id="CAUYUJ010020524">
    <property type="protein sequence ID" value="CAK0898946.1"/>
    <property type="molecule type" value="Genomic_DNA"/>
</dbReference>
<sequence length="164" mass="17224">MTFLPPTSHMARRGPATIAATISLCDLVFDGPAARERTAAEQALAAKTIRLADLLNCNASPNARGTRDARLAGPFAPVVSAMRVPVMMPPPPGLRTPLRSAAAVFVPGGKRRQAPLSEKDTDTEDPSVEGADIESDKDTETSSSMDAEAAASERRGPIFVELGL</sequence>
<dbReference type="Proteomes" id="UP001189429">
    <property type="component" value="Unassembled WGS sequence"/>
</dbReference>
<evidence type="ECO:0000313" key="2">
    <source>
        <dbReference type="EMBL" id="CAK0898946.1"/>
    </source>
</evidence>
<organism evidence="2 3">
    <name type="scientific">Prorocentrum cordatum</name>
    <dbReference type="NCBI Taxonomy" id="2364126"/>
    <lineage>
        <taxon>Eukaryota</taxon>
        <taxon>Sar</taxon>
        <taxon>Alveolata</taxon>
        <taxon>Dinophyceae</taxon>
        <taxon>Prorocentrales</taxon>
        <taxon>Prorocentraceae</taxon>
        <taxon>Prorocentrum</taxon>
    </lineage>
</organism>
<name>A0ABN9XGX3_9DINO</name>
<proteinExistence type="predicted"/>
<reference evidence="2" key="1">
    <citation type="submission" date="2023-10" db="EMBL/GenBank/DDBJ databases">
        <authorList>
            <person name="Chen Y."/>
            <person name="Shah S."/>
            <person name="Dougan E. K."/>
            <person name="Thang M."/>
            <person name="Chan C."/>
        </authorList>
    </citation>
    <scope>NUCLEOTIDE SEQUENCE [LARGE SCALE GENOMIC DNA]</scope>
</reference>
<feature type="compositionally biased region" description="Acidic residues" evidence="1">
    <location>
        <begin position="121"/>
        <end position="133"/>
    </location>
</feature>
<accession>A0ABN9XGX3</accession>
<feature type="compositionally biased region" description="Low complexity" evidence="1">
    <location>
        <begin position="141"/>
        <end position="150"/>
    </location>
</feature>